<dbReference type="Proteomes" id="UP000708208">
    <property type="component" value="Unassembled WGS sequence"/>
</dbReference>
<keyword evidence="1" id="KW-1133">Transmembrane helix</keyword>
<name>A0A8J2KZ99_9HEXA</name>
<feature type="transmembrane region" description="Helical" evidence="1">
    <location>
        <begin position="227"/>
        <end position="249"/>
    </location>
</feature>
<comment type="caution">
    <text evidence="2">The sequence shown here is derived from an EMBL/GenBank/DDBJ whole genome shotgun (WGS) entry which is preliminary data.</text>
</comment>
<evidence type="ECO:0000313" key="2">
    <source>
        <dbReference type="EMBL" id="CAG7824296.1"/>
    </source>
</evidence>
<keyword evidence="3" id="KW-1185">Reference proteome</keyword>
<proteinExistence type="predicted"/>
<feature type="transmembrane region" description="Helical" evidence="1">
    <location>
        <begin position="376"/>
        <end position="395"/>
    </location>
</feature>
<dbReference type="EMBL" id="CAJVCH010532272">
    <property type="protein sequence ID" value="CAG7824296.1"/>
    <property type="molecule type" value="Genomic_DNA"/>
</dbReference>
<reference evidence="2" key="1">
    <citation type="submission" date="2021-06" db="EMBL/GenBank/DDBJ databases">
        <authorList>
            <person name="Hodson N. C."/>
            <person name="Mongue J. A."/>
            <person name="Jaron S. K."/>
        </authorList>
    </citation>
    <scope>NUCLEOTIDE SEQUENCE</scope>
</reference>
<evidence type="ECO:0000256" key="1">
    <source>
        <dbReference type="SAM" id="Phobius"/>
    </source>
</evidence>
<keyword evidence="1" id="KW-0472">Membrane</keyword>
<feature type="transmembrane region" description="Helical" evidence="1">
    <location>
        <begin position="81"/>
        <end position="99"/>
    </location>
</feature>
<evidence type="ECO:0000313" key="3">
    <source>
        <dbReference type="Proteomes" id="UP000708208"/>
    </source>
</evidence>
<feature type="transmembrane region" description="Helical" evidence="1">
    <location>
        <begin position="269"/>
        <end position="300"/>
    </location>
</feature>
<gene>
    <name evidence="2" type="ORF">AFUS01_LOCUS34459</name>
</gene>
<sequence length="439" mass="50336">MVLFLQKSNDSLQESCSELRKTNVQMREIRSAYETTRRLQLSIQIFNMIYSRSIFYLKIITLTVSTMYSSLGVLLFNQKPLVASIIMWIGVSYGLNYTITFEKGFALPRGINKLKQRVVQRAKTIKSQEVPTIPAVCRTGGLHKRLLLLRWIYAVFKCIRVLFDRRYFSLKEFPTTVTFAAGFAASSTIMFNMFIKSPISIVLTFNQLFEVEDIIKPNKRNLTIQEYVAVAFPYICLIIPFATIVSLLVDPFTTTCLYSSVPASVQNSLTLIIVVLVETLLSILAILSTIIPITTIILFFQKSNETIQASIAELSQRYISIKKIRAAYMFARRLQLSIQLFNRAYADIIFIMKVISLNNSILFISFSILMFHKLRVLATVGIILGSLYILVYTVAFEKAFAIPRGTNKLRKRIVQMGKRIHPNEYNYVSTQKRPNPYWS</sequence>
<feature type="transmembrane region" description="Helical" evidence="1">
    <location>
        <begin position="175"/>
        <end position="195"/>
    </location>
</feature>
<feature type="transmembrane region" description="Helical" evidence="1">
    <location>
        <begin position="147"/>
        <end position="163"/>
    </location>
</feature>
<protein>
    <submittedName>
        <fullName evidence="2">Uncharacterized protein</fullName>
    </submittedName>
</protein>
<feature type="transmembrane region" description="Helical" evidence="1">
    <location>
        <begin position="55"/>
        <end position="75"/>
    </location>
</feature>
<feature type="transmembrane region" description="Helical" evidence="1">
    <location>
        <begin position="348"/>
        <end position="370"/>
    </location>
</feature>
<keyword evidence="1" id="KW-0812">Transmembrane</keyword>
<accession>A0A8J2KZ99</accession>
<organism evidence="2 3">
    <name type="scientific">Allacma fusca</name>
    <dbReference type="NCBI Taxonomy" id="39272"/>
    <lineage>
        <taxon>Eukaryota</taxon>
        <taxon>Metazoa</taxon>
        <taxon>Ecdysozoa</taxon>
        <taxon>Arthropoda</taxon>
        <taxon>Hexapoda</taxon>
        <taxon>Collembola</taxon>
        <taxon>Symphypleona</taxon>
        <taxon>Sminthuridae</taxon>
        <taxon>Allacma</taxon>
    </lineage>
</organism>
<dbReference type="AlphaFoldDB" id="A0A8J2KZ99"/>